<evidence type="ECO:0000313" key="2">
    <source>
        <dbReference type="Proteomes" id="UP000266861"/>
    </source>
</evidence>
<keyword evidence="2" id="KW-1185">Reference proteome</keyword>
<protein>
    <submittedName>
        <fullName evidence="1">Uncharacterized protein</fullName>
    </submittedName>
</protein>
<dbReference type="OrthoDB" id="2319705at2759"/>
<reference evidence="1 2" key="1">
    <citation type="submission" date="2018-08" db="EMBL/GenBank/DDBJ databases">
        <title>Genome and evolution of the arbuscular mycorrhizal fungus Diversispora epigaea (formerly Glomus versiforme) and its bacterial endosymbionts.</title>
        <authorList>
            <person name="Sun X."/>
            <person name="Fei Z."/>
            <person name="Harrison M."/>
        </authorList>
    </citation>
    <scope>NUCLEOTIDE SEQUENCE [LARGE SCALE GENOMIC DNA]</scope>
    <source>
        <strain evidence="1 2">IT104</strain>
    </source>
</reference>
<dbReference type="AlphaFoldDB" id="A0A397J7X8"/>
<evidence type="ECO:0000313" key="1">
    <source>
        <dbReference type="EMBL" id="RHZ81113.1"/>
    </source>
</evidence>
<comment type="caution">
    <text evidence="1">The sequence shown here is derived from an EMBL/GenBank/DDBJ whole genome shotgun (WGS) entry which is preliminary data.</text>
</comment>
<proteinExistence type="predicted"/>
<dbReference type="Proteomes" id="UP000266861">
    <property type="component" value="Unassembled WGS sequence"/>
</dbReference>
<accession>A0A397J7X8</accession>
<gene>
    <name evidence="1" type="ORF">Glove_123g159</name>
</gene>
<organism evidence="1 2">
    <name type="scientific">Diversispora epigaea</name>
    <dbReference type="NCBI Taxonomy" id="1348612"/>
    <lineage>
        <taxon>Eukaryota</taxon>
        <taxon>Fungi</taxon>
        <taxon>Fungi incertae sedis</taxon>
        <taxon>Mucoromycota</taxon>
        <taxon>Glomeromycotina</taxon>
        <taxon>Glomeromycetes</taxon>
        <taxon>Diversisporales</taxon>
        <taxon>Diversisporaceae</taxon>
        <taxon>Diversispora</taxon>
    </lineage>
</organism>
<sequence length="227" mass="25713">MSGFVSEAALMVAQSSAIIRRLQNEYPKLSELFEFNRKGTIGFLKANGGLYGFHLSHNFNVDNSGENNLKTWSDYRDAIESYLEKICEGVKAVDPLNPSSEKAFKEHLRPARKILSNEIHHQHYVKFPLWPAVGCEQSSHVELDCGGAYDDGAYTLVWSCLGWINVIDRRPASNKYIAEFNGKPDLKLLAFDHDRLKELDETIARQGIEEGKKLVGKVRAIDWTKLK</sequence>
<name>A0A397J7X8_9GLOM</name>
<dbReference type="EMBL" id="PQFF01000115">
    <property type="protein sequence ID" value="RHZ81113.1"/>
    <property type="molecule type" value="Genomic_DNA"/>
</dbReference>